<accession>A0ABW4RCN5</accession>
<evidence type="ECO:0000256" key="5">
    <source>
        <dbReference type="ARBA" id="ARBA00023136"/>
    </source>
</evidence>
<gene>
    <name evidence="8" type="ORF">ACFSC9_00160</name>
</gene>
<comment type="caution">
    <text evidence="8">The sequence shown here is derived from an EMBL/GenBank/DDBJ whole genome shotgun (WGS) entry which is preliminary data.</text>
</comment>
<evidence type="ECO:0000313" key="8">
    <source>
        <dbReference type="EMBL" id="MFD1883933.1"/>
    </source>
</evidence>
<dbReference type="Pfam" id="PF12823">
    <property type="entry name" value="DUF3817"/>
    <property type="match status" value="1"/>
</dbReference>
<keyword evidence="3 6" id="KW-0812">Transmembrane</keyword>
<keyword evidence="2" id="KW-1003">Cell membrane</keyword>
<dbReference type="InterPro" id="IPR023845">
    <property type="entry name" value="DUF3817_TM"/>
</dbReference>
<dbReference type="NCBIfam" id="TIGR03954">
    <property type="entry name" value="integ_memb_HG"/>
    <property type="match status" value="1"/>
</dbReference>
<name>A0ABW4RCN5_9BACL</name>
<dbReference type="Proteomes" id="UP001597233">
    <property type="component" value="Unassembled WGS sequence"/>
</dbReference>
<evidence type="ECO:0000256" key="4">
    <source>
        <dbReference type="ARBA" id="ARBA00022989"/>
    </source>
</evidence>
<feature type="transmembrane region" description="Helical" evidence="6">
    <location>
        <begin position="12"/>
        <end position="33"/>
    </location>
</feature>
<evidence type="ECO:0000256" key="3">
    <source>
        <dbReference type="ARBA" id="ARBA00022692"/>
    </source>
</evidence>
<proteinExistence type="predicted"/>
<organism evidence="8 9">
    <name type="scientific">Paenibacillus wenxiniae</name>
    <dbReference type="NCBI Taxonomy" id="1636843"/>
    <lineage>
        <taxon>Bacteria</taxon>
        <taxon>Bacillati</taxon>
        <taxon>Bacillota</taxon>
        <taxon>Bacilli</taxon>
        <taxon>Bacillales</taxon>
        <taxon>Paenibacillaceae</taxon>
        <taxon>Paenibacillus</taxon>
    </lineage>
</organism>
<feature type="domain" description="DUF3817" evidence="7">
    <location>
        <begin position="5"/>
        <end position="93"/>
    </location>
</feature>
<keyword evidence="4 6" id="KW-1133">Transmembrane helix</keyword>
<evidence type="ECO:0000256" key="6">
    <source>
        <dbReference type="SAM" id="Phobius"/>
    </source>
</evidence>
<evidence type="ECO:0000256" key="2">
    <source>
        <dbReference type="ARBA" id="ARBA00022475"/>
    </source>
</evidence>
<evidence type="ECO:0000259" key="7">
    <source>
        <dbReference type="Pfam" id="PF12823"/>
    </source>
</evidence>
<keyword evidence="5 6" id="KW-0472">Membrane</keyword>
<protein>
    <submittedName>
        <fullName evidence="8">DUF3817 domain-containing protein</fullName>
    </submittedName>
</protein>
<reference evidence="9" key="1">
    <citation type="journal article" date="2019" name="Int. J. Syst. Evol. Microbiol.">
        <title>The Global Catalogue of Microorganisms (GCM) 10K type strain sequencing project: providing services to taxonomists for standard genome sequencing and annotation.</title>
        <authorList>
            <consortium name="The Broad Institute Genomics Platform"/>
            <consortium name="The Broad Institute Genome Sequencing Center for Infectious Disease"/>
            <person name="Wu L."/>
            <person name="Ma J."/>
        </authorList>
    </citation>
    <scope>NUCLEOTIDE SEQUENCE [LARGE SCALE GENOMIC DNA]</scope>
    <source>
        <strain evidence="9">CCUG 54950</strain>
    </source>
</reference>
<sequence>MGNMLKTLRTVGHVEAISYLLLVLVAMPLKYLANQPLMVTYVGMIHGVLFVAYVAAIAVTLIMRKITFKQSILAFIASLLPFGPFVFDRYLQRHTTPTAEVSATEVQKG</sequence>
<dbReference type="PANTHER" id="PTHR40077:SF1">
    <property type="entry name" value="MEMBRANE PROTEIN"/>
    <property type="match status" value="1"/>
</dbReference>
<comment type="subcellular location">
    <subcellularLocation>
        <location evidence="1">Cell membrane</location>
        <topology evidence="1">Multi-pass membrane protein</topology>
    </subcellularLocation>
</comment>
<evidence type="ECO:0000313" key="9">
    <source>
        <dbReference type="Proteomes" id="UP001597233"/>
    </source>
</evidence>
<dbReference type="RefSeq" id="WP_347327346.1">
    <property type="nucleotide sequence ID" value="NZ_JBCGUH010000026.1"/>
</dbReference>
<evidence type="ECO:0000256" key="1">
    <source>
        <dbReference type="ARBA" id="ARBA00004651"/>
    </source>
</evidence>
<feature type="transmembrane region" description="Helical" evidence="6">
    <location>
        <begin position="39"/>
        <end position="63"/>
    </location>
</feature>
<keyword evidence="9" id="KW-1185">Reference proteome</keyword>
<dbReference type="PANTHER" id="PTHR40077">
    <property type="entry name" value="MEMBRANE PROTEIN-RELATED"/>
    <property type="match status" value="1"/>
</dbReference>
<dbReference type="EMBL" id="JBHUEH010000001">
    <property type="protein sequence ID" value="MFD1883933.1"/>
    <property type="molecule type" value="Genomic_DNA"/>
</dbReference>